<name>A0ABV7L9H5_9PROT</name>
<evidence type="ECO:0000313" key="3">
    <source>
        <dbReference type="Proteomes" id="UP001595528"/>
    </source>
</evidence>
<dbReference type="Proteomes" id="UP001595528">
    <property type="component" value="Unassembled WGS sequence"/>
</dbReference>
<evidence type="ECO:0008006" key="4">
    <source>
        <dbReference type="Google" id="ProtNLM"/>
    </source>
</evidence>
<reference evidence="3" key="1">
    <citation type="journal article" date="2019" name="Int. J. Syst. Evol. Microbiol.">
        <title>The Global Catalogue of Microorganisms (GCM) 10K type strain sequencing project: providing services to taxonomists for standard genome sequencing and annotation.</title>
        <authorList>
            <consortium name="The Broad Institute Genomics Platform"/>
            <consortium name="The Broad Institute Genome Sequencing Center for Infectious Disease"/>
            <person name="Wu L."/>
            <person name="Ma J."/>
        </authorList>
    </citation>
    <scope>NUCLEOTIDE SEQUENCE [LARGE SCALE GENOMIC DNA]</scope>
    <source>
        <strain evidence="3">KCTC 42964</strain>
    </source>
</reference>
<evidence type="ECO:0000313" key="2">
    <source>
        <dbReference type="EMBL" id="MFC3231267.1"/>
    </source>
</evidence>
<feature type="compositionally biased region" description="Basic residues" evidence="1">
    <location>
        <begin position="144"/>
        <end position="153"/>
    </location>
</feature>
<dbReference type="InterPro" id="IPR016181">
    <property type="entry name" value="Acyl_CoA_acyltransferase"/>
</dbReference>
<organism evidence="2 3">
    <name type="scientific">Marinibaculum pumilum</name>
    <dbReference type="NCBI Taxonomy" id="1766165"/>
    <lineage>
        <taxon>Bacteria</taxon>
        <taxon>Pseudomonadati</taxon>
        <taxon>Pseudomonadota</taxon>
        <taxon>Alphaproteobacteria</taxon>
        <taxon>Rhodospirillales</taxon>
        <taxon>Rhodospirillaceae</taxon>
        <taxon>Marinibaculum</taxon>
    </lineage>
</organism>
<protein>
    <recommendedName>
        <fullName evidence="4">N-acetyltransferase</fullName>
    </recommendedName>
</protein>
<sequence>MLVFAQGEAENRGLAAWTAARIDHVDGFAPPCQCAAVTDAAGRVVAGIVFHDWQPAAGTLQLSMAAESPAWASRAVLAALFRYAFVTNGAAKLWTATPHRSERALRFNLGIGMRREAVLRHQFGPGRHAVICSMLAREWRRSRWNGRPPRRPARQASCTRGER</sequence>
<feature type="region of interest" description="Disordered" evidence="1">
    <location>
        <begin position="144"/>
        <end position="163"/>
    </location>
</feature>
<gene>
    <name evidence="2" type="ORF">ACFOGJ_28725</name>
</gene>
<dbReference type="SUPFAM" id="SSF55729">
    <property type="entry name" value="Acyl-CoA N-acyltransferases (Nat)"/>
    <property type="match status" value="1"/>
</dbReference>
<proteinExistence type="predicted"/>
<dbReference type="RefSeq" id="WP_379906734.1">
    <property type="nucleotide sequence ID" value="NZ_JBHRTR010000054.1"/>
</dbReference>
<comment type="caution">
    <text evidence="2">The sequence shown here is derived from an EMBL/GenBank/DDBJ whole genome shotgun (WGS) entry which is preliminary data.</text>
</comment>
<dbReference type="EMBL" id="JBHRTR010000054">
    <property type="protein sequence ID" value="MFC3231267.1"/>
    <property type="molecule type" value="Genomic_DNA"/>
</dbReference>
<evidence type="ECO:0000256" key="1">
    <source>
        <dbReference type="SAM" id="MobiDB-lite"/>
    </source>
</evidence>
<dbReference type="Gene3D" id="3.40.630.30">
    <property type="match status" value="1"/>
</dbReference>
<accession>A0ABV7L9H5</accession>
<keyword evidence="3" id="KW-1185">Reference proteome</keyword>